<gene>
    <name evidence="2" type="ORF">STAS_08892</name>
</gene>
<keyword evidence="3" id="KW-1185">Reference proteome</keyword>
<dbReference type="OrthoDB" id="1588981at2759"/>
<evidence type="ECO:0000313" key="3">
    <source>
        <dbReference type="Proteomes" id="UP000325081"/>
    </source>
</evidence>
<reference evidence="3" key="1">
    <citation type="journal article" date="2019" name="Curr. Biol.">
        <title>Genome Sequence of Striga asiatica Provides Insight into the Evolution of Plant Parasitism.</title>
        <authorList>
            <person name="Yoshida S."/>
            <person name="Kim S."/>
            <person name="Wafula E.K."/>
            <person name="Tanskanen J."/>
            <person name="Kim Y.M."/>
            <person name="Honaas L."/>
            <person name="Yang Z."/>
            <person name="Spallek T."/>
            <person name="Conn C.E."/>
            <person name="Ichihashi Y."/>
            <person name="Cheong K."/>
            <person name="Cui S."/>
            <person name="Der J.P."/>
            <person name="Gundlach H."/>
            <person name="Jiao Y."/>
            <person name="Hori C."/>
            <person name="Ishida J.K."/>
            <person name="Kasahara H."/>
            <person name="Kiba T."/>
            <person name="Kim M.S."/>
            <person name="Koo N."/>
            <person name="Laohavisit A."/>
            <person name="Lee Y.H."/>
            <person name="Lumba S."/>
            <person name="McCourt P."/>
            <person name="Mortimer J.C."/>
            <person name="Mutuku J.M."/>
            <person name="Nomura T."/>
            <person name="Sasaki-Sekimoto Y."/>
            <person name="Seto Y."/>
            <person name="Wang Y."/>
            <person name="Wakatake T."/>
            <person name="Sakakibara H."/>
            <person name="Demura T."/>
            <person name="Yamaguchi S."/>
            <person name="Yoneyama K."/>
            <person name="Manabe R.I."/>
            <person name="Nelson D.C."/>
            <person name="Schulman A.H."/>
            <person name="Timko M.P."/>
            <person name="dePamphilis C.W."/>
            <person name="Choi D."/>
            <person name="Shirasu K."/>
        </authorList>
    </citation>
    <scope>NUCLEOTIDE SEQUENCE [LARGE SCALE GENOMIC DNA]</scope>
    <source>
        <strain evidence="3">cv. UVA1</strain>
    </source>
</reference>
<evidence type="ECO:0000313" key="2">
    <source>
        <dbReference type="EMBL" id="GER32802.1"/>
    </source>
</evidence>
<name>A0A5A7PJL4_STRAF</name>
<protein>
    <submittedName>
        <fullName evidence="2">B-box zinc finger family protein</fullName>
    </submittedName>
</protein>
<organism evidence="2 3">
    <name type="scientific">Striga asiatica</name>
    <name type="common">Asiatic witchweed</name>
    <name type="synonym">Buchnera asiatica</name>
    <dbReference type="NCBI Taxonomy" id="4170"/>
    <lineage>
        <taxon>Eukaryota</taxon>
        <taxon>Viridiplantae</taxon>
        <taxon>Streptophyta</taxon>
        <taxon>Embryophyta</taxon>
        <taxon>Tracheophyta</taxon>
        <taxon>Spermatophyta</taxon>
        <taxon>Magnoliopsida</taxon>
        <taxon>eudicotyledons</taxon>
        <taxon>Gunneridae</taxon>
        <taxon>Pentapetalae</taxon>
        <taxon>asterids</taxon>
        <taxon>lamiids</taxon>
        <taxon>Lamiales</taxon>
        <taxon>Orobanchaceae</taxon>
        <taxon>Buchnereae</taxon>
        <taxon>Striga</taxon>
    </lineage>
</organism>
<dbReference type="EMBL" id="BKCP01004628">
    <property type="protein sequence ID" value="GER32802.1"/>
    <property type="molecule type" value="Genomic_DNA"/>
</dbReference>
<accession>A0A5A7PJL4</accession>
<dbReference type="AlphaFoldDB" id="A0A5A7PJL4"/>
<proteinExistence type="predicted"/>
<feature type="compositionally biased region" description="Basic and acidic residues" evidence="1">
    <location>
        <begin position="191"/>
        <end position="202"/>
    </location>
</feature>
<dbReference type="Proteomes" id="UP000325081">
    <property type="component" value="Unassembled WGS sequence"/>
</dbReference>
<comment type="caution">
    <text evidence="2">The sequence shown here is derived from an EMBL/GenBank/DDBJ whole genome shotgun (WGS) entry which is preliminary data.</text>
</comment>
<evidence type="ECO:0000256" key="1">
    <source>
        <dbReference type="SAM" id="MobiDB-lite"/>
    </source>
</evidence>
<sequence length="226" mass="25883">MQKLDNHTYIFGSDIDLENKTEESSPFSQLENVTSSVINPLQGDSFWPTNEIWLQNMQELGVYEEVKCFDASDIPDVDLTFRNFEEFFGNEHDLCIGDDENMSCSFGELDTGCLSKIEEIAGSSSPVNLNLDVVDNKIDTSNQVRKLQSLPFSYDLDNTKLEVKAKAKTRCKETKVVRREKQAECTSPKYVSERQETKKRSTFEGQRPRKRDCKCNDKAFGRCISR</sequence>
<feature type="region of interest" description="Disordered" evidence="1">
    <location>
        <begin position="188"/>
        <end position="211"/>
    </location>
</feature>